<dbReference type="InterPro" id="IPR013424">
    <property type="entry name" value="Ice-binding_C"/>
</dbReference>
<dbReference type="HOGENOM" id="CLU_1137378_0_0_4"/>
<dbReference type="NCBIfam" id="TIGR02595">
    <property type="entry name" value="PEP_CTERM"/>
    <property type="match status" value="1"/>
</dbReference>
<organism evidence="2 3">
    <name type="scientific">Rubrivivax gelatinosus (strain NBRC 100245 / IL144)</name>
    <dbReference type="NCBI Taxonomy" id="983917"/>
    <lineage>
        <taxon>Bacteria</taxon>
        <taxon>Pseudomonadati</taxon>
        <taxon>Pseudomonadota</taxon>
        <taxon>Betaproteobacteria</taxon>
        <taxon>Burkholderiales</taxon>
        <taxon>Sphaerotilaceae</taxon>
        <taxon>Rubrivivax</taxon>
    </lineage>
</organism>
<keyword evidence="1" id="KW-0732">Signal</keyword>
<sequence>MRSLGIALVAVLAMTAHAAAERGAPLASSRASIYDYKVDLTDLEPADGKVAALQYVPGSIDGTYYARLNITKPQAYLDPADLLFTDGLSTDRVLVSADSVVVTTENHDAQAPWWQSQAVTFAAFELSPNTEMVVSGRLSVQTRCMDCLFSNATVDVGVGWGNDGVFYTAYLTSFNNEQVPDVPFEFPVVNDTDAPMPVWLGFNAYTQTSAVSAVPEPMTWLLMSTGIAFAALRRRIGRRARKTS</sequence>
<evidence type="ECO:0000256" key="1">
    <source>
        <dbReference type="SAM" id="SignalP"/>
    </source>
</evidence>
<dbReference type="AlphaFoldDB" id="I0HQG7"/>
<reference evidence="2 3" key="1">
    <citation type="journal article" date="2012" name="J. Bacteriol.">
        <title>Complete genome sequence of phototrophic betaproteobacterium Rubrivivax gelatinosus IL144.</title>
        <authorList>
            <person name="Nagashima S."/>
            <person name="Kamimura A."/>
            <person name="Shimizu T."/>
            <person name="Nakamura-isaki S."/>
            <person name="Aono E."/>
            <person name="Sakamoto K."/>
            <person name="Ichikawa N."/>
            <person name="Nakazawa H."/>
            <person name="Sekine M."/>
            <person name="Yamazaki S."/>
            <person name="Fujita N."/>
            <person name="Shimada K."/>
            <person name="Hanada S."/>
            <person name="Nagashima K.V.P."/>
        </authorList>
    </citation>
    <scope>NUCLEOTIDE SEQUENCE [LARGE SCALE GENOMIC DNA]</scope>
    <source>
        <strain evidence="3">NBRC 100245 / IL144</strain>
    </source>
</reference>
<accession>I0HQG7</accession>
<feature type="signal peptide" evidence="1">
    <location>
        <begin position="1"/>
        <end position="18"/>
    </location>
</feature>
<keyword evidence="3" id="KW-1185">Reference proteome</keyword>
<evidence type="ECO:0000313" key="3">
    <source>
        <dbReference type="Proteomes" id="UP000007883"/>
    </source>
</evidence>
<protein>
    <recommendedName>
        <fullName evidence="4">PEP-CTERM protein-sorting domain-containing protein</fullName>
    </recommendedName>
</protein>
<dbReference type="KEGG" id="rge:RGE_19130"/>
<dbReference type="EMBL" id="AP012320">
    <property type="protein sequence ID" value="BAL95254.1"/>
    <property type="molecule type" value="Genomic_DNA"/>
</dbReference>
<dbReference type="PATRIC" id="fig|983917.3.peg.1846"/>
<gene>
    <name evidence="2" type="ordered locus">RGE_19130</name>
</gene>
<evidence type="ECO:0008006" key="4">
    <source>
        <dbReference type="Google" id="ProtNLM"/>
    </source>
</evidence>
<evidence type="ECO:0000313" key="2">
    <source>
        <dbReference type="EMBL" id="BAL95254.1"/>
    </source>
</evidence>
<name>I0HQG7_RUBGI</name>
<dbReference type="RefSeq" id="WP_014428117.1">
    <property type="nucleotide sequence ID" value="NC_017075.1"/>
</dbReference>
<proteinExistence type="predicted"/>
<dbReference type="Proteomes" id="UP000007883">
    <property type="component" value="Chromosome"/>
</dbReference>
<feature type="chain" id="PRO_5003629114" description="PEP-CTERM protein-sorting domain-containing protein" evidence="1">
    <location>
        <begin position="19"/>
        <end position="244"/>
    </location>
</feature>